<evidence type="ECO:0000256" key="1">
    <source>
        <dbReference type="ARBA" id="ARBA00023125"/>
    </source>
</evidence>
<dbReference type="EMBL" id="OZ026885">
    <property type="protein sequence ID" value="CAL1241996.1"/>
    <property type="molecule type" value="Genomic_DNA"/>
</dbReference>
<keyword evidence="5" id="KW-1185">Reference proteome</keyword>
<gene>
    <name evidence="4" type="ORF">MECH1_V1_P0064</name>
</gene>
<organism evidence="4 5">
    <name type="scientific">Candidatus Methylocalor cossyra</name>
    <dbReference type="NCBI Taxonomy" id="3108543"/>
    <lineage>
        <taxon>Bacteria</taxon>
        <taxon>Pseudomonadati</taxon>
        <taxon>Pseudomonadota</taxon>
        <taxon>Gammaproteobacteria</taxon>
        <taxon>Methylococcales</taxon>
        <taxon>Methylococcaceae</taxon>
        <taxon>Candidatus Methylocalor</taxon>
    </lineage>
</organism>
<keyword evidence="1" id="KW-0238">DNA-binding</keyword>
<proteinExistence type="predicted"/>
<evidence type="ECO:0000256" key="2">
    <source>
        <dbReference type="SAM" id="MobiDB-lite"/>
    </source>
</evidence>
<evidence type="ECO:0000313" key="4">
    <source>
        <dbReference type="EMBL" id="CAL1241996.1"/>
    </source>
</evidence>
<feature type="domain" description="Cas12f1-like TNB" evidence="3">
    <location>
        <begin position="176"/>
        <end position="240"/>
    </location>
</feature>
<reference evidence="4 5" key="1">
    <citation type="submission" date="2024-04" db="EMBL/GenBank/DDBJ databases">
        <authorList>
            <person name="Cremers G."/>
        </authorList>
    </citation>
    <scope>NUCLEOTIDE SEQUENCE [LARGE SCALE GENOMIC DNA]</scope>
    <source>
        <strain evidence="4">MeCH1-AG</strain>
        <plasmid evidence="4 5">2</plasmid>
    </source>
</reference>
<name>A0ABM9NMV8_9GAMM</name>
<sequence length="268" mass="29320">MPFRYSQGSNPSTVFVRLRYGGRIDELKRTFPARSRTRGTDTSMSPMPVWIVRLGRRPLRTMRFNPSVVFSSRNCSRNDSTSASMADTSNRRAPSRHTSVKGSSTAPGVPELFNRMTLSSPMAYSLLSLGMDDREDHPEYAASFIPSSTTFEHNSLNIQGMLKNHKLARAVSDAGWGQFLTILKHKAEGAGVQFKEVSARGTSQTCPACGAVVKKTLAQRKHVCPCGYSAHRDQAAAQVILARGLLAGMRPVGLNADVGQHGPRSRLL</sequence>
<feature type="compositionally biased region" description="Polar residues" evidence="2">
    <location>
        <begin position="73"/>
        <end position="92"/>
    </location>
</feature>
<evidence type="ECO:0000259" key="3">
    <source>
        <dbReference type="Pfam" id="PF07282"/>
    </source>
</evidence>
<dbReference type="InterPro" id="IPR010095">
    <property type="entry name" value="Cas12f1-like_TNB"/>
</dbReference>
<keyword evidence="4" id="KW-0614">Plasmid</keyword>
<evidence type="ECO:0000313" key="5">
    <source>
        <dbReference type="Proteomes" id="UP001497493"/>
    </source>
</evidence>
<accession>A0ABM9NMV8</accession>
<feature type="region of interest" description="Disordered" evidence="2">
    <location>
        <begin position="73"/>
        <end position="108"/>
    </location>
</feature>
<dbReference type="Pfam" id="PF07282">
    <property type="entry name" value="Cas12f1-like_TNB"/>
    <property type="match status" value="1"/>
</dbReference>
<geneLocation type="plasmid" evidence="4 5">
    <name>2</name>
</geneLocation>
<protein>
    <recommendedName>
        <fullName evidence="3">Cas12f1-like TNB domain-containing protein</fullName>
    </recommendedName>
</protein>
<dbReference type="Proteomes" id="UP001497493">
    <property type="component" value="Plasmid 2"/>
</dbReference>